<dbReference type="InterPro" id="IPR002736">
    <property type="entry name" value="CitG"/>
</dbReference>
<dbReference type="GO" id="GO:0005524">
    <property type="term" value="F:ATP binding"/>
    <property type="evidence" value="ECO:0007669"/>
    <property type="project" value="InterPro"/>
</dbReference>
<name>A0A133U6P7_9EURY</name>
<accession>A0A133U6P7</accession>
<sequence>GVKVGKGEIKSSEIGLGATIKKGVEKVEDSHLGGNTHLGTILLFVPLASASGKTLTEKSSMDLELVREDFDLMMRSTTCEDSLEVLDAIQIALDIGEGLEKDESSWLGSADKFADLSVGNLNTREILSEENISLYEWMDVSSGWDGIARELTSKMEASFEVGYPALKKNFEKYGDINMAVVQTFLTILSEYPDTFIARKVGLEETTNIVQAVNIGMKKAQEVSKKAKSILKVGGITTKEGRERIYKLDEYLQKSEGKLNPGTTADLTAASLNIALLNGLKY</sequence>
<dbReference type="AlphaFoldDB" id="A0A133U6P7"/>
<organism evidence="1 2">
    <name type="scientific">candidate division MSBL1 archaeon SCGC-AAA259D14</name>
    <dbReference type="NCBI Taxonomy" id="1698261"/>
    <lineage>
        <taxon>Archaea</taxon>
        <taxon>Methanobacteriati</taxon>
        <taxon>Methanobacteriota</taxon>
        <taxon>candidate division MSBL1</taxon>
    </lineage>
</organism>
<dbReference type="Pfam" id="PF01874">
    <property type="entry name" value="CitG"/>
    <property type="match status" value="1"/>
</dbReference>
<dbReference type="EMBL" id="LHXL01000020">
    <property type="protein sequence ID" value="KXA89863.1"/>
    <property type="molecule type" value="Genomic_DNA"/>
</dbReference>
<dbReference type="PANTHER" id="PTHR42280">
    <property type="entry name" value="CITG FAMILY PROTEIN"/>
    <property type="match status" value="1"/>
</dbReference>
<reference evidence="1 2" key="1">
    <citation type="journal article" date="2016" name="Sci. Rep.">
        <title>Metabolic traits of an uncultured archaeal lineage -MSBL1- from brine pools of the Red Sea.</title>
        <authorList>
            <person name="Mwirichia R."/>
            <person name="Alam I."/>
            <person name="Rashid M."/>
            <person name="Vinu M."/>
            <person name="Ba-Alawi W."/>
            <person name="Anthony Kamau A."/>
            <person name="Kamanda Ngugi D."/>
            <person name="Goker M."/>
            <person name="Klenk H.P."/>
            <person name="Bajic V."/>
            <person name="Stingl U."/>
        </authorList>
    </citation>
    <scope>NUCLEOTIDE SEQUENCE [LARGE SCALE GENOMIC DNA]</scope>
    <source>
        <strain evidence="1">SCGC-AAA259D14</strain>
    </source>
</reference>
<feature type="non-terminal residue" evidence="1">
    <location>
        <position position="1"/>
    </location>
</feature>
<protein>
    <recommendedName>
        <fullName evidence="3">ATP--dephospho-CoA triphosphoribosyl transferase CitG</fullName>
    </recommendedName>
</protein>
<dbReference type="Gene3D" id="1.10.4200.10">
    <property type="entry name" value="Triphosphoribosyl-dephospho-CoA protein"/>
    <property type="match status" value="1"/>
</dbReference>
<dbReference type="Proteomes" id="UP000070589">
    <property type="component" value="Unassembled WGS sequence"/>
</dbReference>
<evidence type="ECO:0008006" key="3">
    <source>
        <dbReference type="Google" id="ProtNLM"/>
    </source>
</evidence>
<dbReference type="PATRIC" id="fig|1698261.3.peg.331"/>
<proteinExistence type="predicted"/>
<evidence type="ECO:0000313" key="1">
    <source>
        <dbReference type="EMBL" id="KXA89863.1"/>
    </source>
</evidence>
<dbReference type="GO" id="GO:0046917">
    <property type="term" value="F:triphosphoribosyl-dephospho-CoA synthase activity"/>
    <property type="evidence" value="ECO:0007669"/>
    <property type="project" value="InterPro"/>
</dbReference>
<keyword evidence="2" id="KW-1185">Reference proteome</keyword>
<evidence type="ECO:0000313" key="2">
    <source>
        <dbReference type="Proteomes" id="UP000070589"/>
    </source>
</evidence>
<dbReference type="PANTHER" id="PTHR42280:SF1">
    <property type="entry name" value="CITG FAMILY PROTEIN"/>
    <property type="match status" value="1"/>
</dbReference>
<gene>
    <name evidence="1" type="ORF">AKJ62_02165</name>
</gene>
<comment type="caution">
    <text evidence="1">The sequence shown here is derived from an EMBL/GenBank/DDBJ whole genome shotgun (WGS) entry which is preliminary data.</text>
</comment>